<evidence type="ECO:0000256" key="4">
    <source>
        <dbReference type="PROSITE-ProRule" id="PRU00175"/>
    </source>
</evidence>
<dbReference type="Pfam" id="PF00097">
    <property type="entry name" value="zf-C3HC4"/>
    <property type="match status" value="1"/>
</dbReference>
<dbReference type="InterPro" id="IPR001841">
    <property type="entry name" value="Znf_RING"/>
</dbReference>
<reference evidence="7" key="1">
    <citation type="submission" date="2021-06" db="EMBL/GenBank/DDBJ databases">
        <authorList>
            <person name="Kallberg Y."/>
            <person name="Tangrot J."/>
            <person name="Rosling A."/>
        </authorList>
    </citation>
    <scope>NUCLEOTIDE SEQUENCE</scope>
    <source>
        <strain evidence="7">CL551</strain>
    </source>
</reference>
<evidence type="ECO:0000313" key="8">
    <source>
        <dbReference type="Proteomes" id="UP000789342"/>
    </source>
</evidence>
<dbReference type="EMBL" id="CAJVPV010000164">
    <property type="protein sequence ID" value="CAG8445210.1"/>
    <property type="molecule type" value="Genomic_DNA"/>
</dbReference>
<feature type="domain" description="RING-type" evidence="5">
    <location>
        <begin position="360"/>
        <end position="399"/>
    </location>
</feature>
<keyword evidence="8" id="KW-1185">Reference proteome</keyword>
<protein>
    <submittedName>
        <fullName evidence="7">897_t:CDS:1</fullName>
    </submittedName>
</protein>
<dbReference type="PROSITE" id="PS00518">
    <property type="entry name" value="ZF_RING_1"/>
    <property type="match status" value="1"/>
</dbReference>
<dbReference type="Pfam" id="PF03105">
    <property type="entry name" value="SPX"/>
    <property type="match status" value="1"/>
</dbReference>
<dbReference type="OrthoDB" id="5588846at2759"/>
<dbReference type="SUPFAM" id="SSF57850">
    <property type="entry name" value="RING/U-box"/>
    <property type="match status" value="1"/>
</dbReference>
<proteinExistence type="predicted"/>
<keyword evidence="3" id="KW-0862">Zinc</keyword>
<evidence type="ECO:0000256" key="3">
    <source>
        <dbReference type="ARBA" id="ARBA00022833"/>
    </source>
</evidence>
<evidence type="ECO:0000313" key="7">
    <source>
        <dbReference type="EMBL" id="CAG8445210.1"/>
    </source>
</evidence>
<dbReference type="InterPro" id="IPR017907">
    <property type="entry name" value="Znf_RING_CS"/>
</dbReference>
<organism evidence="7 8">
    <name type="scientific">Acaulospora morrowiae</name>
    <dbReference type="NCBI Taxonomy" id="94023"/>
    <lineage>
        <taxon>Eukaryota</taxon>
        <taxon>Fungi</taxon>
        <taxon>Fungi incertae sedis</taxon>
        <taxon>Mucoromycota</taxon>
        <taxon>Glomeromycotina</taxon>
        <taxon>Glomeromycetes</taxon>
        <taxon>Diversisporales</taxon>
        <taxon>Acaulosporaceae</taxon>
        <taxon>Acaulospora</taxon>
    </lineage>
</organism>
<keyword evidence="2 4" id="KW-0863">Zinc-finger</keyword>
<evidence type="ECO:0000259" key="6">
    <source>
        <dbReference type="PROSITE" id="PS51382"/>
    </source>
</evidence>
<evidence type="ECO:0000256" key="2">
    <source>
        <dbReference type="ARBA" id="ARBA00022771"/>
    </source>
</evidence>
<gene>
    <name evidence="7" type="ORF">AMORRO_LOCUS566</name>
</gene>
<comment type="caution">
    <text evidence="7">The sequence shown here is derived from an EMBL/GenBank/DDBJ whole genome shotgun (WGS) entry which is preliminary data.</text>
</comment>
<name>A0A9N8VEM9_9GLOM</name>
<dbReference type="PROSITE" id="PS50089">
    <property type="entry name" value="ZF_RING_2"/>
    <property type="match status" value="1"/>
</dbReference>
<evidence type="ECO:0000256" key="1">
    <source>
        <dbReference type="ARBA" id="ARBA00022723"/>
    </source>
</evidence>
<dbReference type="PANTHER" id="PTHR23327">
    <property type="entry name" value="RING FINGER PROTEIN 127"/>
    <property type="match status" value="1"/>
</dbReference>
<dbReference type="InterPro" id="IPR018957">
    <property type="entry name" value="Znf_C3HC4_RING-type"/>
</dbReference>
<dbReference type="InterPro" id="IPR004331">
    <property type="entry name" value="SPX_dom"/>
</dbReference>
<dbReference type="PROSITE" id="PS51382">
    <property type="entry name" value="SPX"/>
    <property type="match status" value="1"/>
</dbReference>
<dbReference type="GO" id="GO:0008270">
    <property type="term" value="F:zinc ion binding"/>
    <property type="evidence" value="ECO:0007669"/>
    <property type="project" value="UniProtKB-KW"/>
</dbReference>
<keyword evidence="1" id="KW-0479">Metal-binding</keyword>
<dbReference type="AlphaFoldDB" id="A0A9N8VEM9"/>
<dbReference type="Gene3D" id="3.30.40.10">
    <property type="entry name" value="Zinc/RING finger domain, C3HC4 (zinc finger)"/>
    <property type="match status" value="1"/>
</dbReference>
<dbReference type="InterPro" id="IPR013083">
    <property type="entry name" value="Znf_RING/FYVE/PHD"/>
</dbReference>
<evidence type="ECO:0000259" key="5">
    <source>
        <dbReference type="PROSITE" id="PS50089"/>
    </source>
</evidence>
<dbReference type="Proteomes" id="UP000789342">
    <property type="component" value="Unassembled WGS sequence"/>
</dbReference>
<dbReference type="PANTHER" id="PTHR23327:SF51">
    <property type="entry name" value="TRANSCRIPTIONAL REGULATOR OF YEAST FORM ADHERENCE 3"/>
    <property type="match status" value="1"/>
</dbReference>
<feature type="domain" description="SPX" evidence="6">
    <location>
        <begin position="1"/>
        <end position="324"/>
    </location>
</feature>
<sequence>MKFGKVLQHEIEDIPSEWRPFLIQYKTHKKCILKIVQELNEIGMSHDILKEMFKAAEGYKLEYTFASDKAHVRPCIKLDLDDCEHISKSQLSTFTQLAGKSHASFSKYDNCSVSTLSSTLSDDSETSATSNGFLFDDHHSEQVTDNEEVVVLMEKFLKKLPMTLCIELESDGEFFDILFEEISQLNRLQQKNQEQFCDRLEKLRPLLIDATSPYKADMYVWREILQLYTQAEIFFGNIETDRKARSYEVSQEQFDRFVEELNKHRLQKKLRNPSSKIAFEEFIKLNRELVAMKHFQFMNQVAMSKILKKHDKKTCLSASSNFQKLTENAPYLNDEITTFLHNALIERFTSTILLIEDYLCPICISIHWKPVRLRCRHVFCIRCLVKAEREGMKDCPICRAKNAIKYADSDNIDTSLMNLLKLYFPREVKQKQTDNEREKAIEDMEILTGRRYDQCAMM</sequence>
<accession>A0A9N8VEM9</accession>
<dbReference type="SMART" id="SM00184">
    <property type="entry name" value="RING"/>
    <property type="match status" value="1"/>
</dbReference>